<feature type="region of interest" description="Disordered" evidence="4">
    <location>
        <begin position="1"/>
        <end position="43"/>
    </location>
</feature>
<gene>
    <name evidence="5" type="ORF">LARSCL_LOCUS17298</name>
</gene>
<keyword evidence="6" id="KW-1185">Reference proteome</keyword>
<protein>
    <recommendedName>
        <fullName evidence="7">C1q domain-containing protein</fullName>
    </recommendedName>
</protein>
<evidence type="ECO:0000313" key="5">
    <source>
        <dbReference type="EMBL" id="CAL1291837.1"/>
    </source>
</evidence>
<dbReference type="PANTHER" id="PTHR24019">
    <property type="entry name" value="ADIPOLIN"/>
    <property type="match status" value="1"/>
</dbReference>
<dbReference type="Proteomes" id="UP001497382">
    <property type="component" value="Unassembled WGS sequence"/>
</dbReference>
<comment type="subcellular location">
    <subcellularLocation>
        <location evidence="1">Secreted</location>
    </subcellularLocation>
</comment>
<feature type="compositionally biased region" description="Basic residues" evidence="4">
    <location>
        <begin position="32"/>
        <end position="42"/>
    </location>
</feature>
<dbReference type="InterPro" id="IPR008983">
    <property type="entry name" value="Tumour_necrosis_fac-like_dom"/>
</dbReference>
<dbReference type="AlphaFoldDB" id="A0AAV2B6X1"/>
<feature type="compositionally biased region" description="Basic residues" evidence="4">
    <location>
        <begin position="1"/>
        <end position="12"/>
    </location>
</feature>
<dbReference type="PANTHER" id="PTHR24019:SF5">
    <property type="entry name" value="ADIPOLIN"/>
    <property type="match status" value="1"/>
</dbReference>
<evidence type="ECO:0000256" key="1">
    <source>
        <dbReference type="ARBA" id="ARBA00004613"/>
    </source>
</evidence>
<organism evidence="5 6">
    <name type="scientific">Larinioides sclopetarius</name>
    <dbReference type="NCBI Taxonomy" id="280406"/>
    <lineage>
        <taxon>Eukaryota</taxon>
        <taxon>Metazoa</taxon>
        <taxon>Ecdysozoa</taxon>
        <taxon>Arthropoda</taxon>
        <taxon>Chelicerata</taxon>
        <taxon>Arachnida</taxon>
        <taxon>Araneae</taxon>
        <taxon>Araneomorphae</taxon>
        <taxon>Entelegynae</taxon>
        <taxon>Araneoidea</taxon>
        <taxon>Araneidae</taxon>
        <taxon>Larinioides</taxon>
    </lineage>
</organism>
<sequence length="288" mass="32533">MKERRKIKQKSSRKVDRALAQAGWDLINRNERKSRKRSRANKQLRMGILQTRSAIGPQGPRGPPGPMGPKGANVPKDEILEEIRTMFNDATHQKILDSLRPERCTELCFQSLDDNGTNIIEDRLKILHENVLVPKIMSAFMWENDEYITLPKQSRVELDMFKESEKQGAYGRDVGYSRPDTGKFVAPRSGFYNFNARIHLQLPVQSNDKHISTKNLVSVSICIDSKCGDKMALEAISGFGPGERMTITVGGMLYLKLNQYVSLFIENASEHPISIFDGSQFTGYLIGV</sequence>
<dbReference type="SUPFAM" id="SSF49842">
    <property type="entry name" value="TNF-like"/>
    <property type="match status" value="1"/>
</dbReference>
<dbReference type="Gene3D" id="2.60.120.40">
    <property type="match status" value="1"/>
</dbReference>
<keyword evidence="3" id="KW-0732">Signal</keyword>
<comment type="caution">
    <text evidence="5">The sequence shown here is derived from an EMBL/GenBank/DDBJ whole genome shotgun (WGS) entry which is preliminary data.</text>
</comment>
<name>A0AAV2B6X1_9ARAC</name>
<evidence type="ECO:0000256" key="3">
    <source>
        <dbReference type="ARBA" id="ARBA00022729"/>
    </source>
</evidence>
<accession>A0AAV2B6X1</accession>
<evidence type="ECO:0000256" key="4">
    <source>
        <dbReference type="SAM" id="MobiDB-lite"/>
    </source>
</evidence>
<evidence type="ECO:0000313" key="6">
    <source>
        <dbReference type="Proteomes" id="UP001497382"/>
    </source>
</evidence>
<dbReference type="GO" id="GO:0005179">
    <property type="term" value="F:hormone activity"/>
    <property type="evidence" value="ECO:0007669"/>
    <property type="project" value="TreeGrafter"/>
</dbReference>
<proteinExistence type="predicted"/>
<dbReference type="Gene3D" id="1.20.5.320">
    <property type="entry name" value="6-Phosphogluconate Dehydrogenase, domain 3"/>
    <property type="match status" value="1"/>
</dbReference>
<evidence type="ECO:0008006" key="7">
    <source>
        <dbReference type="Google" id="ProtNLM"/>
    </source>
</evidence>
<dbReference type="EMBL" id="CAXIEN010000292">
    <property type="protein sequence ID" value="CAL1291837.1"/>
    <property type="molecule type" value="Genomic_DNA"/>
</dbReference>
<dbReference type="InterPro" id="IPR052136">
    <property type="entry name" value="Adipolin/Erythroferrone-rel"/>
</dbReference>
<dbReference type="GO" id="GO:0005615">
    <property type="term" value="C:extracellular space"/>
    <property type="evidence" value="ECO:0007669"/>
    <property type="project" value="TreeGrafter"/>
</dbReference>
<keyword evidence="2" id="KW-0964">Secreted</keyword>
<evidence type="ECO:0000256" key="2">
    <source>
        <dbReference type="ARBA" id="ARBA00022525"/>
    </source>
</evidence>
<reference evidence="5 6" key="1">
    <citation type="submission" date="2024-04" db="EMBL/GenBank/DDBJ databases">
        <authorList>
            <person name="Rising A."/>
            <person name="Reimegard J."/>
            <person name="Sonavane S."/>
            <person name="Akerstrom W."/>
            <person name="Nylinder S."/>
            <person name="Hedman E."/>
            <person name="Kallberg Y."/>
        </authorList>
    </citation>
    <scope>NUCLEOTIDE SEQUENCE [LARGE SCALE GENOMIC DNA]</scope>
</reference>